<dbReference type="RefSeq" id="WP_155448443.1">
    <property type="nucleotide sequence ID" value="NZ_WNKT01000002.1"/>
</dbReference>
<organism evidence="1 2">
    <name type="scientific">Allochromatium palmeri</name>
    <dbReference type="NCBI Taxonomy" id="231048"/>
    <lineage>
        <taxon>Bacteria</taxon>
        <taxon>Pseudomonadati</taxon>
        <taxon>Pseudomonadota</taxon>
        <taxon>Gammaproteobacteria</taxon>
        <taxon>Chromatiales</taxon>
        <taxon>Chromatiaceae</taxon>
        <taxon>Allochromatium</taxon>
    </lineage>
</organism>
<name>A0A6N8EBZ7_9GAMM</name>
<dbReference type="PROSITE" id="PS51257">
    <property type="entry name" value="PROKAR_LIPOPROTEIN"/>
    <property type="match status" value="1"/>
</dbReference>
<dbReference type="EMBL" id="WNKT01000002">
    <property type="protein sequence ID" value="MTW19864.1"/>
    <property type="molecule type" value="Genomic_DNA"/>
</dbReference>
<reference evidence="1 2" key="1">
    <citation type="submission" date="2019-11" db="EMBL/GenBank/DDBJ databases">
        <title>Whole-genome sequence of the anaerobic purple sulfur bacterium Allochromatium palmeri DSM 15591.</title>
        <authorList>
            <person name="Kyndt J.A."/>
            <person name="Meyer T.E."/>
        </authorList>
    </citation>
    <scope>NUCLEOTIDE SEQUENCE [LARGE SCALE GENOMIC DNA]</scope>
    <source>
        <strain evidence="1 2">DSM 15591</strain>
    </source>
</reference>
<evidence type="ECO:0000313" key="2">
    <source>
        <dbReference type="Proteomes" id="UP000434044"/>
    </source>
</evidence>
<evidence type="ECO:0008006" key="3">
    <source>
        <dbReference type="Google" id="ProtNLM"/>
    </source>
</evidence>
<protein>
    <recommendedName>
        <fullName evidence="3">Lipoprotein</fullName>
    </recommendedName>
</protein>
<keyword evidence="2" id="KW-1185">Reference proteome</keyword>
<sequence length="188" mass="20521">MFRFAAIATLASSVLIGGCLPPPPGHFGSFVTPVTPDEYGQRLCRHLDLEDYSGCLSEVLDYFEAPRPDDLPYGRNSNAGPIAMVLDQQVYLGRYDATPLVTRFRVTQGEKYCQGGYDAFAGSTDTILAVRCSDGRRGRADLTSALDGRNGIGRLELEDGTQAKIVFGYTALGQAEPYPYVHWSDPND</sequence>
<proteinExistence type="predicted"/>
<dbReference type="OrthoDB" id="5771746at2"/>
<evidence type="ECO:0000313" key="1">
    <source>
        <dbReference type="EMBL" id="MTW19864.1"/>
    </source>
</evidence>
<accession>A0A6N8EBZ7</accession>
<dbReference type="Proteomes" id="UP000434044">
    <property type="component" value="Unassembled WGS sequence"/>
</dbReference>
<comment type="caution">
    <text evidence="1">The sequence shown here is derived from an EMBL/GenBank/DDBJ whole genome shotgun (WGS) entry which is preliminary data.</text>
</comment>
<gene>
    <name evidence="1" type="ORF">GJ668_02010</name>
</gene>
<dbReference type="AlphaFoldDB" id="A0A6N8EBZ7"/>